<dbReference type="Pfam" id="PF01753">
    <property type="entry name" value="zf-MYND"/>
    <property type="match status" value="2"/>
</dbReference>
<dbReference type="PANTHER" id="PTHR10237">
    <property type="entry name" value="DEFORMED EPIDERMAL AUTOREGULATORY FACTOR 1 HOMOLOG SUPPRESSIN"/>
    <property type="match status" value="1"/>
</dbReference>
<sequence>MDPDPNNKKPWTVVVKHPSEMDEFAKKKLGQMQAQYSKWDSDPKSAEFFNQFRLCSIVICGNCNLDESQLGGEKLKRCSRCKSIGYCSPACQKAHWPKHRQTCGVPLLSKEDQAKHNDMMMNVGKELAKQLDSVTSEKEEKNKSNTSNNGAKKGKIVNSPKPVHLTKCGSCGKDEVEQEGGLKRCARCKSIRYCSFNCQKEDWPRHKKVCIAAPVDLGDDCSCTQSLSPRTA</sequence>
<keyword evidence="3" id="KW-0862">Zinc</keyword>
<dbReference type="OrthoDB" id="76265at2759"/>
<feature type="domain" description="MYND-type" evidence="6">
    <location>
        <begin position="168"/>
        <end position="210"/>
    </location>
</feature>
<keyword evidence="2 4" id="KW-0863">Zinc-finger</keyword>
<dbReference type="InterPro" id="IPR002893">
    <property type="entry name" value="Znf_MYND"/>
</dbReference>
<evidence type="ECO:0000259" key="6">
    <source>
        <dbReference type="PROSITE" id="PS50865"/>
    </source>
</evidence>
<accession>A0A226EXY6</accession>
<evidence type="ECO:0000313" key="7">
    <source>
        <dbReference type="EMBL" id="OXA62048.1"/>
    </source>
</evidence>
<organism evidence="7 8">
    <name type="scientific">Folsomia candida</name>
    <name type="common">Springtail</name>
    <dbReference type="NCBI Taxonomy" id="158441"/>
    <lineage>
        <taxon>Eukaryota</taxon>
        <taxon>Metazoa</taxon>
        <taxon>Ecdysozoa</taxon>
        <taxon>Arthropoda</taxon>
        <taxon>Hexapoda</taxon>
        <taxon>Collembola</taxon>
        <taxon>Entomobryomorpha</taxon>
        <taxon>Isotomoidea</taxon>
        <taxon>Isotomidae</taxon>
        <taxon>Proisotominae</taxon>
        <taxon>Folsomia</taxon>
    </lineage>
</organism>
<reference evidence="7 8" key="1">
    <citation type="submission" date="2015-12" db="EMBL/GenBank/DDBJ databases">
        <title>The genome of Folsomia candida.</title>
        <authorList>
            <person name="Faddeeva A."/>
            <person name="Derks M.F."/>
            <person name="Anvar Y."/>
            <person name="Smit S."/>
            <person name="Van Straalen N."/>
            <person name="Roelofs D."/>
        </authorList>
    </citation>
    <scope>NUCLEOTIDE SEQUENCE [LARGE SCALE GENOMIC DNA]</scope>
    <source>
        <strain evidence="7 8">VU population</strain>
        <tissue evidence="7">Whole body</tissue>
    </source>
</reference>
<dbReference type="AlphaFoldDB" id="A0A226EXY6"/>
<keyword evidence="1" id="KW-0479">Metal-binding</keyword>
<feature type="domain" description="MYND-type" evidence="6">
    <location>
        <begin position="60"/>
        <end position="103"/>
    </location>
</feature>
<comment type="caution">
    <text evidence="7">The sequence shown here is derived from an EMBL/GenBank/DDBJ whole genome shotgun (WGS) entry which is preliminary data.</text>
</comment>
<dbReference type="GO" id="GO:0000981">
    <property type="term" value="F:DNA-binding transcription factor activity, RNA polymerase II-specific"/>
    <property type="evidence" value="ECO:0007669"/>
    <property type="project" value="TreeGrafter"/>
</dbReference>
<dbReference type="GO" id="GO:0008270">
    <property type="term" value="F:zinc ion binding"/>
    <property type="evidence" value="ECO:0007669"/>
    <property type="project" value="UniProtKB-KW"/>
</dbReference>
<keyword evidence="8" id="KW-1185">Reference proteome</keyword>
<dbReference type="STRING" id="158441.A0A226EXY6"/>
<name>A0A226EXY6_FOLCA</name>
<protein>
    <submittedName>
        <fullName evidence="7">Ubiquitin carboxyl-terminal hydrolase 19</fullName>
    </submittedName>
</protein>
<dbReference type="GO" id="GO:0016787">
    <property type="term" value="F:hydrolase activity"/>
    <property type="evidence" value="ECO:0007669"/>
    <property type="project" value="UniProtKB-KW"/>
</dbReference>
<dbReference type="PROSITE" id="PS50865">
    <property type="entry name" value="ZF_MYND_2"/>
    <property type="match status" value="2"/>
</dbReference>
<evidence type="ECO:0000256" key="4">
    <source>
        <dbReference type="PROSITE-ProRule" id="PRU00134"/>
    </source>
</evidence>
<dbReference type="GO" id="GO:0005634">
    <property type="term" value="C:nucleus"/>
    <property type="evidence" value="ECO:0007669"/>
    <property type="project" value="TreeGrafter"/>
</dbReference>
<evidence type="ECO:0000256" key="2">
    <source>
        <dbReference type="ARBA" id="ARBA00022771"/>
    </source>
</evidence>
<evidence type="ECO:0000313" key="8">
    <source>
        <dbReference type="Proteomes" id="UP000198287"/>
    </source>
</evidence>
<evidence type="ECO:0000256" key="3">
    <source>
        <dbReference type="ARBA" id="ARBA00022833"/>
    </source>
</evidence>
<dbReference type="PANTHER" id="PTHR10237:SF14">
    <property type="entry name" value="MYND-TYPE DOMAIN-CONTAINING PROTEIN"/>
    <property type="match status" value="1"/>
</dbReference>
<keyword evidence="7" id="KW-0378">Hydrolase</keyword>
<dbReference type="InterPro" id="IPR024119">
    <property type="entry name" value="TF_DEAF-1"/>
</dbReference>
<dbReference type="SUPFAM" id="SSF144232">
    <property type="entry name" value="HIT/MYND zinc finger-like"/>
    <property type="match status" value="2"/>
</dbReference>
<evidence type="ECO:0000256" key="5">
    <source>
        <dbReference type="SAM" id="MobiDB-lite"/>
    </source>
</evidence>
<dbReference type="Gene3D" id="6.10.140.2220">
    <property type="match status" value="2"/>
</dbReference>
<dbReference type="EMBL" id="LNIX01000001">
    <property type="protein sequence ID" value="OXA62048.1"/>
    <property type="molecule type" value="Genomic_DNA"/>
</dbReference>
<gene>
    <name evidence="7" type="ORF">Fcan01_01440</name>
</gene>
<dbReference type="Proteomes" id="UP000198287">
    <property type="component" value="Unassembled WGS sequence"/>
</dbReference>
<feature type="region of interest" description="Disordered" evidence="5">
    <location>
        <begin position="131"/>
        <end position="157"/>
    </location>
</feature>
<evidence type="ECO:0000256" key="1">
    <source>
        <dbReference type="ARBA" id="ARBA00022723"/>
    </source>
</evidence>
<proteinExistence type="predicted"/>